<dbReference type="Proteomes" id="UP000324800">
    <property type="component" value="Unassembled WGS sequence"/>
</dbReference>
<protein>
    <submittedName>
        <fullName evidence="1">Uncharacterized protein</fullName>
    </submittedName>
</protein>
<dbReference type="Gene3D" id="2.60.120.920">
    <property type="match status" value="1"/>
</dbReference>
<dbReference type="InterPro" id="IPR043136">
    <property type="entry name" value="B30.2/SPRY_sf"/>
</dbReference>
<dbReference type="EMBL" id="SNRW01005988">
    <property type="protein sequence ID" value="KAA6383962.1"/>
    <property type="molecule type" value="Genomic_DNA"/>
</dbReference>
<proteinExistence type="predicted"/>
<name>A0A5J4VMW3_9EUKA</name>
<evidence type="ECO:0000313" key="1">
    <source>
        <dbReference type="EMBL" id="KAA6383962.1"/>
    </source>
</evidence>
<sequence>MNKFIHSGTHDHTTIAFNPEIRKGVYRFEVTFQHATFDYSIGIADTTVQFAPGKEPENRLYHSKTVRYFRNGTFDHLTDNIVLGNATFNKDGMRVSAEVDMLKIPRKVTFFVDGVEQPNYVIGIPSAVRFWVHIDHPNSSFTVVNFQHLKKPLAKHPPGSRALEYGKEWRRF</sequence>
<comment type="caution">
    <text evidence="1">The sequence shown here is derived from an EMBL/GenBank/DDBJ whole genome shotgun (WGS) entry which is preliminary data.</text>
</comment>
<dbReference type="AlphaFoldDB" id="A0A5J4VMW3"/>
<gene>
    <name evidence="1" type="ORF">EZS28_020514</name>
</gene>
<accession>A0A5J4VMW3</accession>
<organism evidence="1 2">
    <name type="scientific">Streblomastix strix</name>
    <dbReference type="NCBI Taxonomy" id="222440"/>
    <lineage>
        <taxon>Eukaryota</taxon>
        <taxon>Metamonada</taxon>
        <taxon>Preaxostyla</taxon>
        <taxon>Oxymonadida</taxon>
        <taxon>Streblomastigidae</taxon>
        <taxon>Streblomastix</taxon>
    </lineage>
</organism>
<evidence type="ECO:0000313" key="2">
    <source>
        <dbReference type="Proteomes" id="UP000324800"/>
    </source>
</evidence>
<reference evidence="1 2" key="1">
    <citation type="submission" date="2019-03" db="EMBL/GenBank/DDBJ databases">
        <title>Single cell metagenomics reveals metabolic interactions within the superorganism composed of flagellate Streblomastix strix and complex community of Bacteroidetes bacteria on its surface.</title>
        <authorList>
            <person name="Treitli S.C."/>
            <person name="Kolisko M."/>
            <person name="Husnik F."/>
            <person name="Keeling P."/>
            <person name="Hampl V."/>
        </authorList>
    </citation>
    <scope>NUCLEOTIDE SEQUENCE [LARGE SCALE GENOMIC DNA]</scope>
    <source>
        <strain evidence="1">ST1C</strain>
    </source>
</reference>